<dbReference type="RefSeq" id="XP_019629040.1">
    <property type="nucleotide sequence ID" value="XM_019773481.1"/>
</dbReference>
<feature type="region of interest" description="Disordered" evidence="16">
    <location>
        <begin position="1394"/>
        <end position="1528"/>
    </location>
</feature>
<dbReference type="InterPro" id="IPR007066">
    <property type="entry name" value="RNA_pol_Rpb1_3"/>
</dbReference>
<dbReference type="InterPro" id="IPR045867">
    <property type="entry name" value="DNA-dir_RpoC_beta_prime"/>
</dbReference>
<dbReference type="InterPro" id="IPR007080">
    <property type="entry name" value="RNA_pol_Rpb1_1"/>
</dbReference>
<evidence type="ECO:0000256" key="11">
    <source>
        <dbReference type="ARBA" id="ARBA00023163"/>
    </source>
</evidence>
<evidence type="ECO:0000256" key="13">
    <source>
        <dbReference type="ARBA" id="ARBA00048552"/>
    </source>
</evidence>
<evidence type="ECO:0000259" key="17">
    <source>
        <dbReference type="SMART" id="SM00663"/>
    </source>
</evidence>
<evidence type="ECO:0000256" key="1">
    <source>
        <dbReference type="ARBA" id="ARBA00004604"/>
    </source>
</evidence>
<name>A0A6P4YI69_BRABE</name>
<organism evidence="18 19">
    <name type="scientific">Branchiostoma belcheri</name>
    <name type="common">Amphioxus</name>
    <dbReference type="NCBI Taxonomy" id="7741"/>
    <lineage>
        <taxon>Eukaryota</taxon>
        <taxon>Metazoa</taxon>
        <taxon>Chordata</taxon>
        <taxon>Cephalochordata</taxon>
        <taxon>Leptocardii</taxon>
        <taxon>Amphioxiformes</taxon>
        <taxon>Branchiostomatidae</taxon>
        <taxon>Branchiostoma</taxon>
    </lineage>
</organism>
<dbReference type="CDD" id="cd02735">
    <property type="entry name" value="RNAP_I_Rpa1_C"/>
    <property type="match status" value="1"/>
</dbReference>
<dbReference type="InterPro" id="IPR006592">
    <property type="entry name" value="RNA_pol_N"/>
</dbReference>
<dbReference type="Gene3D" id="1.10.357.120">
    <property type="match status" value="1"/>
</dbReference>
<keyword evidence="12" id="KW-0539">Nucleus</keyword>
<protein>
    <recommendedName>
        <fullName evidence="15">DNA-directed RNA polymerase subunit</fullName>
        <ecNumber evidence="15">2.7.7.6</ecNumber>
    </recommendedName>
</protein>
<dbReference type="InterPro" id="IPR007081">
    <property type="entry name" value="RNA_pol_Rpb1_5"/>
</dbReference>
<dbReference type="GO" id="GO:0005736">
    <property type="term" value="C:RNA polymerase I complex"/>
    <property type="evidence" value="ECO:0007669"/>
    <property type="project" value="UniProtKB-ARBA"/>
</dbReference>
<keyword evidence="11 15" id="KW-0804">Transcription</keyword>
<evidence type="ECO:0000256" key="12">
    <source>
        <dbReference type="ARBA" id="ARBA00023242"/>
    </source>
</evidence>
<evidence type="ECO:0000256" key="3">
    <source>
        <dbReference type="ARBA" id="ARBA00011251"/>
    </source>
</evidence>
<evidence type="ECO:0000256" key="4">
    <source>
        <dbReference type="ARBA" id="ARBA00022478"/>
    </source>
</evidence>
<dbReference type="GO" id="GO:0003677">
    <property type="term" value="F:DNA binding"/>
    <property type="evidence" value="ECO:0007669"/>
    <property type="project" value="InterPro"/>
</dbReference>
<dbReference type="FunFam" id="1.10.274.100:FF:000012">
    <property type="entry name" value="DNA-directed RNA polymerase subunit"/>
    <property type="match status" value="1"/>
</dbReference>
<evidence type="ECO:0000256" key="8">
    <source>
        <dbReference type="ARBA" id="ARBA00022723"/>
    </source>
</evidence>
<keyword evidence="7 15" id="KW-0548">Nucleotidyltransferase</keyword>
<dbReference type="PANTHER" id="PTHR19376:SF11">
    <property type="entry name" value="DNA-DIRECTED RNA POLYMERASE I SUBUNIT RPA1"/>
    <property type="match status" value="1"/>
</dbReference>
<evidence type="ECO:0000256" key="5">
    <source>
        <dbReference type="ARBA" id="ARBA00022553"/>
    </source>
</evidence>
<dbReference type="SMART" id="SM00663">
    <property type="entry name" value="RPOLA_N"/>
    <property type="match status" value="1"/>
</dbReference>
<keyword evidence="8" id="KW-0479">Metal-binding</keyword>
<gene>
    <name evidence="19" type="primary">LOC109473582</name>
</gene>
<comment type="catalytic activity">
    <reaction evidence="13 15">
        <text>RNA(n) + a ribonucleoside 5'-triphosphate = RNA(n+1) + diphosphate</text>
        <dbReference type="Rhea" id="RHEA:21248"/>
        <dbReference type="Rhea" id="RHEA-COMP:14527"/>
        <dbReference type="Rhea" id="RHEA-COMP:17342"/>
        <dbReference type="ChEBI" id="CHEBI:33019"/>
        <dbReference type="ChEBI" id="CHEBI:61557"/>
        <dbReference type="ChEBI" id="CHEBI:140395"/>
        <dbReference type="EC" id="2.7.7.6"/>
    </reaction>
</comment>
<dbReference type="InterPro" id="IPR042102">
    <property type="entry name" value="RNA_pol_Rpb1_3_sf"/>
</dbReference>
<dbReference type="FunFam" id="1.10.132.30:FF:000011">
    <property type="entry name" value="DNA-directed RNA polymerase subunit"/>
    <property type="match status" value="1"/>
</dbReference>
<evidence type="ECO:0000256" key="16">
    <source>
        <dbReference type="SAM" id="MobiDB-lite"/>
    </source>
</evidence>
<dbReference type="FunFam" id="4.10.860.120:FF:000006">
    <property type="entry name" value="DNA-directed RNA polymerase subunit"/>
    <property type="match status" value="1"/>
</dbReference>
<dbReference type="SUPFAM" id="SSF64484">
    <property type="entry name" value="beta and beta-prime subunits of DNA dependent RNA-polymerase"/>
    <property type="match status" value="1"/>
</dbReference>
<comment type="subunit">
    <text evidence="3">Component of the RNA polymerase I (Pol I) complex consisting of at least 13 subunits.</text>
</comment>
<dbReference type="InterPro" id="IPR015699">
    <property type="entry name" value="DNA-dir_RNA_pol1_lsu_N"/>
</dbReference>
<dbReference type="EC" id="2.7.7.6" evidence="15"/>
<dbReference type="GO" id="GO:0006351">
    <property type="term" value="P:DNA-templated transcription"/>
    <property type="evidence" value="ECO:0007669"/>
    <property type="project" value="InterPro"/>
</dbReference>
<evidence type="ECO:0000313" key="18">
    <source>
        <dbReference type="Proteomes" id="UP000515135"/>
    </source>
</evidence>
<keyword evidence="4 15" id="KW-0240">DNA-directed RNA polymerase</keyword>
<comment type="similarity">
    <text evidence="2 15">Belongs to the RNA polymerase beta' chain family.</text>
</comment>
<dbReference type="OrthoDB" id="270392at2759"/>
<reference evidence="19" key="1">
    <citation type="submission" date="2025-08" db="UniProtKB">
        <authorList>
            <consortium name="RefSeq"/>
        </authorList>
    </citation>
    <scope>IDENTIFICATION</scope>
    <source>
        <tissue evidence="19">Gonad</tissue>
    </source>
</reference>
<dbReference type="Pfam" id="PF05000">
    <property type="entry name" value="RNA_pol_Rpb1_4"/>
    <property type="match status" value="1"/>
</dbReference>
<dbReference type="InterPro" id="IPR047107">
    <property type="entry name" value="DNA-dir_RNA_pol1_lsu_C"/>
</dbReference>
<dbReference type="PANTHER" id="PTHR19376">
    <property type="entry name" value="DNA-DIRECTED RNA POLYMERASE"/>
    <property type="match status" value="1"/>
</dbReference>
<feature type="compositionally biased region" description="Acidic residues" evidence="16">
    <location>
        <begin position="1462"/>
        <end position="1479"/>
    </location>
</feature>
<dbReference type="Pfam" id="PF00623">
    <property type="entry name" value="RNA_pol_Rpb1_2"/>
    <property type="match status" value="1"/>
</dbReference>
<dbReference type="GeneID" id="109473582"/>
<dbReference type="Pfam" id="PF04997">
    <property type="entry name" value="RNA_pol_Rpb1_1"/>
    <property type="match status" value="1"/>
</dbReference>
<comment type="subcellular location">
    <subcellularLocation>
        <location evidence="1">Nucleus</location>
        <location evidence="1">Nucleolus</location>
    </subcellularLocation>
</comment>
<comment type="function">
    <text evidence="14">DNA-dependent RNA polymerase catalyzes the transcription of DNA into RNA using the four ribonucleoside triphosphates as substrates. Largest and catalytic core component of RNA polymerase I which synthesizes ribosomal RNA precursors. Forms the polymerase active center together with the second largest subunit. A single stranded DNA template strand of the promoter is positioned within the central active site cleft of Pol I. A bridging helix emanates from RPA1 and crosses the cleft near the catalytic site and is thought to promote translocation of Pol I by acting as a ratchet that moves the RNA-DNA hybrid through the active site by switching from straight to bent conformations at each step of nucleotide addition.</text>
</comment>
<evidence type="ECO:0000256" key="10">
    <source>
        <dbReference type="ARBA" id="ARBA00022842"/>
    </source>
</evidence>
<keyword evidence="5" id="KW-0597">Phosphoprotein</keyword>
<dbReference type="Gene3D" id="1.10.274.100">
    <property type="entry name" value="RNA polymerase Rpb1, domain 3"/>
    <property type="match status" value="1"/>
</dbReference>
<sequence>MLTWEIPSQRLSGVQFSTYSAEEICRLSVKEITNPQTFDNLLHPTTGGLYDPALGPTDRDDLCGTCAQNYLHCPGHMGHVNLPLPVFNPLFLRLLYQMLRGSCFYCHRLMCPKIQAQLITSQLKVLDHGLVQMVEKLHGVLSGILEEEGEADDDYIAQQLQEEAQKAISGVDTKMTQTQQNMKTAVGKRKDLVKEFTKDYFKKRGTRCLHCKSPVRNLKMQHNSRILFKGIPKRHFKKRNDDGEEGEDEIGEGEQKDWLADKLDVKNVITDSTVESGYLTPYEARAHLRALWKNEGELLSNLFGALRLVPQGTCPIDIFFLEVLPVPPSRFRPVSVLGDKRFENAQTSNLAKVLAECVVARKLLQEMGKEEGEDTKTGGKTILNEISGTTVTEKVNNVWLRLQTSVNRVMDSDLDKLSNDRSPGIKQLIEKKDGLFRKHMMGKRVDYAARSVISPDPYINMDEIGIPLVFATKLTYPQPVTAWNVRELRQAVINGPNVHPGAAFVVNENGHKTVLSVSDPTQREAIAKQLLTPSSYPGAAMGTKIVHRHIKNGDVLLLNRQPTLHKPSIMAHKARILPGEKTLRLHYANCKTYNADFDGDEMNAHFPQNELGRAEAYAIASTDQQYLGPKDGKPLSGLIQDHMVSGVTMTLRGRFFPREEYQQLVFSALTDKQGHVRLLPPSIVKPHRLWSGKQVVSTVLLNIIPEGKAPLNMDSKSKISGKLWVTAPPRRSRSRVRPLCDDEMCESQVVIRQGELLCGILDKGHYGPTPYGLVHCCSELYGGKVSSRLLTCLGRLFTTFLQNHLGFTLGVEDILLTQKADVKRREIMTAAALCGDDAAARALGMDTGVKVESDTLKEALQTAHFSPDDQDMKEWDMAMKSKTDQFSNDINKACTPNGLLKMFPHNNLQLMVQSGAKGSSVNCMQISSLLGQIELEGRRPPLMPSGSSLPSFLPYDTSPRAGGFVDGRFLTGIRPQEYFFHCMAGREGLVDTAVKTSRSGYLQRCIIKHLEGLVINYDLTVRDSDGSLIQFYYGEDGLDIPKTQFLGPKHFPFMVNNHQAVMQQKQLQLVQDRMDTTAAAAWQRKVNKWKKKQKKKGLLNSRERRSAFLSYCEKEQPSLREEYPGVDSNSGRLKAAVAAVDLWKDMQEEDREKYRKQNKKCPDPTIAKLRPDRHFGSMSELYSDILNEYVATNPMGLPSEDDVSAAGEMTIDRFHAMMQYKYMRSLVEPGEAVGLLAAQSIGEPSTQMTLNTFHFAGRGEMNVTLGIPRLREILMVASANIKTPTMEVPLVDSPEARTAAENIRRRFTQVHLFQVLESVEVSETLSVESRFERFRIYTLRFQFLPAETYQKDVYLSPAKILHFMERKFFRRLLDALKRQAKEMQEHKLLNSRERRNILDIDDDDGDDDDEGEPDEPVQVTNKMPPTEEDSSEEEDNDGDATAVKQKQKHSQDQDYDEKGESDPEEEDREEEDEEEEEDETGNKPSPKSPSPETGEEEKAEEDRPETPATPTDEKMKKKKKKKRKEREAVQDEIRINAVLAMSPQISGYSYDAQDEEWCEIKLQLDIVGSKFDMTSLVEREAHKAVVHQTPGITRCFLSDSKLPGEEGVIRLKTEGVNLQELFKYDRVFDLNKLCSNHIHAMANTYGIEAACRIIVKEIKEVFAVYGIEVDPRHLSLVADYMTYEGVYKPFNRTGIQSNASPFQQMSFETSMQFLKEATISGAKDDLKSPSARLVTGRPVMGGTGCFELLQPLV</sequence>
<dbReference type="GO" id="GO:0046872">
    <property type="term" value="F:metal ion binding"/>
    <property type="evidence" value="ECO:0007669"/>
    <property type="project" value="UniProtKB-KW"/>
</dbReference>
<dbReference type="Proteomes" id="UP000515135">
    <property type="component" value="Unplaced"/>
</dbReference>
<dbReference type="Gene3D" id="2.40.40.20">
    <property type="match status" value="1"/>
</dbReference>
<dbReference type="Pfam" id="PF04998">
    <property type="entry name" value="RNA_pol_Rpb1_5"/>
    <property type="match status" value="1"/>
</dbReference>
<dbReference type="Gene3D" id="3.30.1490.180">
    <property type="entry name" value="RNA polymerase ii"/>
    <property type="match status" value="1"/>
</dbReference>
<dbReference type="FunFam" id="3.30.1490.180:FF:000003">
    <property type="entry name" value="DNA-directed RNA polymerase subunit"/>
    <property type="match status" value="1"/>
</dbReference>
<dbReference type="Gene3D" id="1.10.132.30">
    <property type="match status" value="1"/>
</dbReference>
<evidence type="ECO:0000256" key="7">
    <source>
        <dbReference type="ARBA" id="ARBA00022695"/>
    </source>
</evidence>
<evidence type="ECO:0000256" key="15">
    <source>
        <dbReference type="RuleBase" id="RU004279"/>
    </source>
</evidence>
<dbReference type="InterPro" id="IPR000722">
    <property type="entry name" value="RNA_pol_asu"/>
</dbReference>
<dbReference type="Gene3D" id="3.30.70.2850">
    <property type="match status" value="1"/>
</dbReference>
<accession>A0A6P4YI69</accession>
<evidence type="ECO:0000256" key="14">
    <source>
        <dbReference type="ARBA" id="ARBA00053996"/>
    </source>
</evidence>
<dbReference type="Pfam" id="PF04983">
    <property type="entry name" value="RNA_pol_Rpb1_3"/>
    <property type="match status" value="1"/>
</dbReference>
<keyword evidence="9" id="KW-0862">Zinc</keyword>
<dbReference type="Gene3D" id="6.10.250.2940">
    <property type="match status" value="1"/>
</dbReference>
<feature type="domain" description="RNA polymerase N-terminal" evidence="17">
    <location>
        <begin position="317"/>
        <end position="650"/>
    </location>
</feature>
<keyword evidence="6 15" id="KW-0808">Transferase</keyword>
<evidence type="ECO:0000256" key="6">
    <source>
        <dbReference type="ARBA" id="ARBA00022679"/>
    </source>
</evidence>
<feature type="compositionally biased region" description="Acidic residues" evidence="16">
    <location>
        <begin position="1426"/>
        <end position="1438"/>
    </location>
</feature>
<proteinExistence type="inferred from homology"/>
<dbReference type="CDD" id="cd01435">
    <property type="entry name" value="RNAP_I_RPA1_N"/>
    <property type="match status" value="1"/>
</dbReference>
<dbReference type="InterPro" id="IPR007083">
    <property type="entry name" value="RNA_pol_Rpb1_4"/>
</dbReference>
<evidence type="ECO:0000256" key="9">
    <source>
        <dbReference type="ARBA" id="ARBA00022833"/>
    </source>
</evidence>
<keyword evidence="10" id="KW-0460">Magnesium</keyword>
<feature type="compositionally biased region" description="Basic and acidic residues" evidence="16">
    <location>
        <begin position="1500"/>
        <end position="1515"/>
    </location>
</feature>
<feature type="compositionally biased region" description="Basic and acidic residues" evidence="16">
    <location>
        <begin position="1449"/>
        <end position="1461"/>
    </location>
</feature>
<feature type="compositionally biased region" description="Acidic residues" evidence="16">
    <location>
        <begin position="1399"/>
        <end position="1415"/>
    </location>
</feature>
<dbReference type="GO" id="GO:0003899">
    <property type="term" value="F:DNA-directed RNA polymerase activity"/>
    <property type="evidence" value="ECO:0007669"/>
    <property type="project" value="UniProtKB-EC"/>
</dbReference>
<evidence type="ECO:0000313" key="19">
    <source>
        <dbReference type="RefSeq" id="XP_019629040.1"/>
    </source>
</evidence>
<dbReference type="InterPro" id="IPR044893">
    <property type="entry name" value="RNA_pol_Rpb1_clamp_domain"/>
</dbReference>
<dbReference type="InterPro" id="IPR038120">
    <property type="entry name" value="Rpb1_funnel_sf"/>
</dbReference>
<evidence type="ECO:0000256" key="2">
    <source>
        <dbReference type="ARBA" id="ARBA00006460"/>
    </source>
</evidence>
<dbReference type="FunFam" id="2.40.40.20:FF:000019">
    <property type="entry name" value="DNA-directed RNA polymerase II subunit RPB1"/>
    <property type="match status" value="1"/>
</dbReference>
<keyword evidence="18" id="KW-1185">Reference proteome</keyword>
<dbReference type="Gene3D" id="4.10.860.120">
    <property type="entry name" value="RNA polymerase II, clamp domain"/>
    <property type="match status" value="1"/>
</dbReference>